<protein>
    <recommendedName>
        <fullName evidence="5">TIR domain-containing protein</fullName>
    </recommendedName>
</protein>
<dbReference type="Pfam" id="PF00023">
    <property type="entry name" value="Ank"/>
    <property type="match status" value="2"/>
</dbReference>
<feature type="transmembrane region" description="Helical" evidence="4">
    <location>
        <begin position="169"/>
        <end position="189"/>
    </location>
</feature>
<evidence type="ECO:0000313" key="7">
    <source>
        <dbReference type="Proteomes" id="UP000053237"/>
    </source>
</evidence>
<dbReference type="Pfam" id="PF12796">
    <property type="entry name" value="Ank_2"/>
    <property type="match status" value="1"/>
</dbReference>
<evidence type="ECO:0000259" key="5">
    <source>
        <dbReference type="PROSITE" id="PS50104"/>
    </source>
</evidence>
<dbReference type="STRING" id="65357.A0A024GD61"/>
<keyword evidence="4" id="KW-0812">Transmembrane</keyword>
<keyword evidence="4" id="KW-1133">Transmembrane helix</keyword>
<name>A0A024GD61_9STRA</name>
<evidence type="ECO:0000256" key="4">
    <source>
        <dbReference type="SAM" id="Phobius"/>
    </source>
</evidence>
<dbReference type="InterPro" id="IPR036770">
    <property type="entry name" value="Ankyrin_rpt-contain_sf"/>
</dbReference>
<dbReference type="InterPro" id="IPR035897">
    <property type="entry name" value="Toll_tir_struct_dom_sf"/>
</dbReference>
<dbReference type="SMART" id="SM00248">
    <property type="entry name" value="ANK"/>
    <property type="match status" value="8"/>
</dbReference>
<dbReference type="OrthoDB" id="426293at2759"/>
<feature type="domain" description="TIR" evidence="5">
    <location>
        <begin position="731"/>
        <end position="873"/>
    </location>
</feature>
<feature type="repeat" description="ANK" evidence="3">
    <location>
        <begin position="366"/>
        <end position="398"/>
    </location>
</feature>
<keyword evidence="2 3" id="KW-0040">ANK repeat</keyword>
<dbReference type="SUPFAM" id="SSF52200">
    <property type="entry name" value="Toll/Interleukin receptor TIR domain"/>
    <property type="match status" value="2"/>
</dbReference>
<feature type="transmembrane region" description="Helical" evidence="4">
    <location>
        <begin position="250"/>
        <end position="272"/>
    </location>
</feature>
<comment type="caution">
    <text evidence="6">The sequence shown here is derived from an EMBL/GenBank/DDBJ whole genome shotgun (WGS) entry which is preliminary data.</text>
</comment>
<dbReference type="PANTHER" id="PTHR24198">
    <property type="entry name" value="ANKYRIN REPEAT AND PROTEIN KINASE DOMAIN-CONTAINING PROTEIN"/>
    <property type="match status" value="1"/>
</dbReference>
<evidence type="ECO:0000256" key="3">
    <source>
        <dbReference type="PROSITE-ProRule" id="PRU00023"/>
    </source>
</evidence>
<reference evidence="6 7" key="1">
    <citation type="submission" date="2012-05" db="EMBL/GenBank/DDBJ databases">
        <title>Recombination and specialization in a pathogen metapopulation.</title>
        <authorList>
            <person name="Gardiner A."/>
            <person name="Kemen E."/>
            <person name="Schultz-Larsen T."/>
            <person name="MacLean D."/>
            <person name="Van Oosterhout C."/>
            <person name="Jones J.D.G."/>
        </authorList>
    </citation>
    <scope>NUCLEOTIDE SEQUENCE [LARGE SCALE GENOMIC DNA]</scope>
    <source>
        <strain evidence="6 7">Ac Nc2</strain>
    </source>
</reference>
<dbReference type="Gene3D" id="1.25.40.20">
    <property type="entry name" value="Ankyrin repeat-containing domain"/>
    <property type="match status" value="2"/>
</dbReference>
<feature type="repeat" description="ANK" evidence="3">
    <location>
        <begin position="574"/>
        <end position="606"/>
    </location>
</feature>
<dbReference type="InParanoid" id="A0A024GD61"/>
<keyword evidence="7" id="KW-1185">Reference proteome</keyword>
<sequence>MSLYIDAKTPIIHENASENHSTRSHEARTHEIHAQASDHYAATGLQQRDTARRPVYSRRNAVRYRESSPLSSDNNFELLGKEPHVQKYLVARSYRQNSYFATKLHHFSIILTTIMACAVCFYYLHNDKSIVLNQEWPTQHGFRLTDPKRFYTFQATGCESMIGFAALTYHTFPALLILGLPGSGLRLFEPFHRQQGYQESRTRVKLKRKLMFQVCEMVGVLVFLFSFVLFLFFWYMVFRHAAFSCPILSVHVYCFLAFLCFIAIFVELCLFARYREHIKMTLGAFKESDQTGNVRHLFGKTERKTSTSTSTRALIHACRNRIFRATRSGDSAELERAIVYAKERLPDFPSRYYGNVVIYLTFFSLSEKNPMHMAAYNGHVEAMKLLLSYGFDVNAFDKFSRVRFSTGDLFWYFAQFFVSKPVDVEQDQAVSVLKSTLVSPLHCAVTSGQSEAVRWLLQHGADANLVAVSSYRSERVPPIFLADHPEIVRILIEHGANILMVPDPGHMNTVTVLQMAYMRSDRAVEHELEEHGGDVALTPFHAAAALDDVVAVRKFIRDGIDVNCLGEQGYLGMNRRTPLHWAVVNNAKNVVEILLHSNADPNFQDVRGRTPLHWAARLNHAEIISCLLSYDANVNIVDQDAMTPLICAAFGRNVGRELFTDLVNKGANINYALPTTGDTALHIAIRCENKNTALAILASGGMILTLNREGVRPIDCTTSTKFQYEVKQAAGHRDVMISYTHTHIEFAKKLRKSLEDNHVTTWLDLMDPSGIGGGTIWRAEIARGITNAALVVCILAEDYAESDWCLKELALAKQVGTPILAVSTENVTIGEDLQVYLYTRQMIPFEPAIIATKRNILNSRLIEYEYDEFQYAHQFRLLLDGVRDEIEKNRKNVLCRNMRLQQNANNSTIVTMMQNRMPNKVHVDASMGSNQFVFISHGDKHARFVDRLSRALTEKKVLCYVDRYVSNISESGDVADRIHAAKEAILKCSCFVVILSDSTVNCDFLTDQLAFAEDKAKPIFPIILNKIEVGLDKNYTLARTELYHFIMNGLGFKSSLQNLLTGLMTHYIAANSLNDDISEILGKSYATPTLIGNGFTESYSILEEHSILGALSE</sequence>
<dbReference type="InterPro" id="IPR000157">
    <property type="entry name" value="TIR_dom"/>
</dbReference>
<accession>A0A024GD61</accession>
<dbReference type="InterPro" id="IPR002110">
    <property type="entry name" value="Ankyrin_rpt"/>
</dbReference>
<organism evidence="6 7">
    <name type="scientific">Albugo candida</name>
    <dbReference type="NCBI Taxonomy" id="65357"/>
    <lineage>
        <taxon>Eukaryota</taxon>
        <taxon>Sar</taxon>
        <taxon>Stramenopiles</taxon>
        <taxon>Oomycota</taxon>
        <taxon>Peronosporomycetes</taxon>
        <taxon>Albuginales</taxon>
        <taxon>Albuginaceae</taxon>
        <taxon>Albugo</taxon>
    </lineage>
</organism>
<dbReference type="PROSITE" id="PS50088">
    <property type="entry name" value="ANK_REPEAT"/>
    <property type="match status" value="4"/>
</dbReference>
<evidence type="ECO:0000256" key="1">
    <source>
        <dbReference type="ARBA" id="ARBA00022737"/>
    </source>
</evidence>
<dbReference type="AlphaFoldDB" id="A0A024GD61"/>
<dbReference type="Proteomes" id="UP000053237">
    <property type="component" value="Unassembled WGS sequence"/>
</dbReference>
<dbReference type="Pfam" id="PF13676">
    <property type="entry name" value="TIR_2"/>
    <property type="match status" value="2"/>
</dbReference>
<gene>
    <name evidence="6" type="ORF">BN9_054370</name>
</gene>
<dbReference type="PROSITE" id="PS50297">
    <property type="entry name" value="ANK_REP_REGION"/>
    <property type="match status" value="4"/>
</dbReference>
<dbReference type="PANTHER" id="PTHR24198:SF165">
    <property type="entry name" value="ANKYRIN REPEAT-CONTAINING PROTEIN-RELATED"/>
    <property type="match status" value="1"/>
</dbReference>
<dbReference type="Gene3D" id="3.40.50.10140">
    <property type="entry name" value="Toll/interleukin-1 receptor homology (TIR) domain"/>
    <property type="match status" value="2"/>
</dbReference>
<feature type="repeat" description="ANK" evidence="3">
    <location>
        <begin position="607"/>
        <end position="639"/>
    </location>
</feature>
<feature type="repeat" description="ANK" evidence="3">
    <location>
        <begin position="436"/>
        <end position="468"/>
    </location>
</feature>
<proteinExistence type="predicted"/>
<feature type="transmembrane region" description="Helical" evidence="4">
    <location>
        <begin position="104"/>
        <end position="124"/>
    </location>
</feature>
<keyword evidence="1" id="KW-0677">Repeat</keyword>
<dbReference type="GO" id="GO:0007165">
    <property type="term" value="P:signal transduction"/>
    <property type="evidence" value="ECO:0007669"/>
    <property type="project" value="InterPro"/>
</dbReference>
<evidence type="ECO:0000313" key="6">
    <source>
        <dbReference type="EMBL" id="CCI44628.1"/>
    </source>
</evidence>
<dbReference type="EMBL" id="CAIX01000075">
    <property type="protein sequence ID" value="CCI44628.1"/>
    <property type="molecule type" value="Genomic_DNA"/>
</dbReference>
<feature type="transmembrane region" description="Helical" evidence="4">
    <location>
        <begin position="210"/>
        <end position="238"/>
    </location>
</feature>
<keyword evidence="4" id="KW-0472">Membrane</keyword>
<dbReference type="SUPFAM" id="SSF48403">
    <property type="entry name" value="Ankyrin repeat"/>
    <property type="match status" value="1"/>
</dbReference>
<dbReference type="PROSITE" id="PS50104">
    <property type="entry name" value="TIR"/>
    <property type="match status" value="1"/>
</dbReference>
<evidence type="ECO:0000256" key="2">
    <source>
        <dbReference type="ARBA" id="ARBA00023043"/>
    </source>
</evidence>